<dbReference type="PROSITE" id="PS50059">
    <property type="entry name" value="FKBP_PPIASE"/>
    <property type="match status" value="1"/>
</dbReference>
<dbReference type="GO" id="GO:0005730">
    <property type="term" value="C:nucleolus"/>
    <property type="evidence" value="ECO:0007669"/>
    <property type="project" value="TreeGrafter"/>
</dbReference>
<evidence type="ECO:0000256" key="4">
    <source>
        <dbReference type="ARBA" id="ARBA00023235"/>
    </source>
</evidence>
<evidence type="ECO:0000313" key="8">
    <source>
        <dbReference type="EMBL" id="KAB7503378.1"/>
    </source>
</evidence>
<feature type="domain" description="PPIase FKBP-type" evidence="7">
    <location>
        <begin position="292"/>
        <end position="389"/>
    </location>
</feature>
<evidence type="ECO:0000259" key="7">
    <source>
        <dbReference type="PROSITE" id="PS50059"/>
    </source>
</evidence>
<feature type="non-terminal residue" evidence="8">
    <location>
        <position position="1"/>
    </location>
</feature>
<dbReference type="InterPro" id="IPR001179">
    <property type="entry name" value="PPIase_FKBP_dom"/>
</dbReference>
<dbReference type="Gene3D" id="3.10.50.40">
    <property type="match status" value="1"/>
</dbReference>
<evidence type="ECO:0000256" key="2">
    <source>
        <dbReference type="ARBA" id="ARBA00013194"/>
    </source>
</evidence>
<gene>
    <name evidence="8" type="primary">FKBP46</name>
    <name evidence="8" type="ORF">Anas_12563</name>
</gene>
<keyword evidence="3 5" id="KW-0697">Rotamase</keyword>
<dbReference type="GO" id="GO:0000785">
    <property type="term" value="C:chromatin"/>
    <property type="evidence" value="ECO:0007669"/>
    <property type="project" value="TreeGrafter"/>
</dbReference>
<feature type="compositionally biased region" description="Basic residues" evidence="6">
    <location>
        <begin position="189"/>
        <end position="203"/>
    </location>
</feature>
<feature type="compositionally biased region" description="Basic and acidic residues" evidence="6">
    <location>
        <begin position="264"/>
        <end position="285"/>
    </location>
</feature>
<dbReference type="Proteomes" id="UP000326759">
    <property type="component" value="Unassembled WGS sequence"/>
</dbReference>
<dbReference type="GO" id="GO:0003755">
    <property type="term" value="F:peptidyl-prolyl cis-trans isomerase activity"/>
    <property type="evidence" value="ECO:0007669"/>
    <property type="project" value="UniProtKB-KW"/>
</dbReference>
<name>A0A5N5TBD8_9CRUS</name>
<evidence type="ECO:0000313" key="9">
    <source>
        <dbReference type="Proteomes" id="UP000326759"/>
    </source>
</evidence>
<sequence length="389" mass="42963">IYIFFFRFFRLKYPYNNLNKRTNQHEFLGLRVKSGKSYKQTVLKDYHVSHAVLDTSTVTEKEVVSLQVEVNGSSFILCNLSVEHGILQVPLECIFSKGEVIVFSISSENEEAVVHLSGYTINTSCTNCKGKIDVNNVSPLTNVTNVKTETLKKVNRIHKTEPSIKEEKENEIPSEVKQTDSKSSDKKTSQKNKNKKLTPKKKIPTLTALPKKKKRRLSPSSAGRTPIPKASKKSKIQVISASSTTNETSTNKKKNKKSSSSDSTFEKSPEEREKKNDTSSEKSDASESLASEGRKRIGMGGVVIEDLVIGTGAKASKGKRVSVYYEGKLKNGKPNEVIKAWEVGIVGMKVGGKRRIVAPPGMAYGKEGCPPEIPPKAILVFEVELKGVN</sequence>
<feature type="compositionally biased region" description="Basic and acidic residues" evidence="6">
    <location>
        <begin position="158"/>
        <end position="171"/>
    </location>
</feature>
<dbReference type="Pfam" id="PF00254">
    <property type="entry name" value="FKBP_C"/>
    <property type="match status" value="1"/>
</dbReference>
<dbReference type="InterPro" id="IPR041232">
    <property type="entry name" value="NPL"/>
</dbReference>
<dbReference type="Gene3D" id="2.60.120.340">
    <property type="entry name" value="Nucleoplasmin core domain"/>
    <property type="match status" value="1"/>
</dbReference>
<dbReference type="AlphaFoldDB" id="A0A5N5TBD8"/>
<dbReference type="InterPro" id="IPR046357">
    <property type="entry name" value="PPIase_dom_sf"/>
</dbReference>
<dbReference type="Pfam" id="PF17800">
    <property type="entry name" value="NPL"/>
    <property type="match status" value="1"/>
</dbReference>
<organism evidence="8 9">
    <name type="scientific">Armadillidium nasatum</name>
    <dbReference type="NCBI Taxonomy" id="96803"/>
    <lineage>
        <taxon>Eukaryota</taxon>
        <taxon>Metazoa</taxon>
        <taxon>Ecdysozoa</taxon>
        <taxon>Arthropoda</taxon>
        <taxon>Crustacea</taxon>
        <taxon>Multicrustacea</taxon>
        <taxon>Malacostraca</taxon>
        <taxon>Eumalacostraca</taxon>
        <taxon>Peracarida</taxon>
        <taxon>Isopoda</taxon>
        <taxon>Oniscidea</taxon>
        <taxon>Crinocheta</taxon>
        <taxon>Armadillidiidae</taxon>
        <taxon>Armadillidium</taxon>
    </lineage>
</organism>
<evidence type="ECO:0000256" key="6">
    <source>
        <dbReference type="SAM" id="MobiDB-lite"/>
    </source>
</evidence>
<dbReference type="EMBL" id="SEYY01005277">
    <property type="protein sequence ID" value="KAB7503378.1"/>
    <property type="molecule type" value="Genomic_DNA"/>
</dbReference>
<protein>
    <recommendedName>
        <fullName evidence="2 5">peptidylprolyl isomerase</fullName>
        <ecNumber evidence="2 5">5.2.1.8</ecNumber>
    </recommendedName>
</protein>
<evidence type="ECO:0000256" key="3">
    <source>
        <dbReference type="ARBA" id="ARBA00023110"/>
    </source>
</evidence>
<keyword evidence="4 5" id="KW-0413">Isomerase</keyword>
<comment type="catalytic activity">
    <reaction evidence="1 5">
        <text>[protein]-peptidylproline (omega=180) = [protein]-peptidylproline (omega=0)</text>
        <dbReference type="Rhea" id="RHEA:16237"/>
        <dbReference type="Rhea" id="RHEA-COMP:10747"/>
        <dbReference type="Rhea" id="RHEA-COMP:10748"/>
        <dbReference type="ChEBI" id="CHEBI:83833"/>
        <dbReference type="ChEBI" id="CHEBI:83834"/>
        <dbReference type="EC" id="5.2.1.8"/>
    </reaction>
</comment>
<proteinExistence type="predicted"/>
<dbReference type="SUPFAM" id="SSF54534">
    <property type="entry name" value="FKBP-like"/>
    <property type="match status" value="1"/>
</dbReference>
<feature type="region of interest" description="Disordered" evidence="6">
    <location>
        <begin position="157"/>
        <end position="293"/>
    </location>
</feature>
<accession>A0A5N5TBD8</accession>
<dbReference type="OrthoDB" id="1902587at2759"/>
<reference evidence="8 9" key="1">
    <citation type="journal article" date="2019" name="PLoS Biol.">
        <title>Sex chromosomes control vertical transmission of feminizing Wolbachia symbionts in an isopod.</title>
        <authorList>
            <person name="Becking T."/>
            <person name="Chebbi M.A."/>
            <person name="Giraud I."/>
            <person name="Moumen B."/>
            <person name="Laverre T."/>
            <person name="Caubet Y."/>
            <person name="Peccoud J."/>
            <person name="Gilbert C."/>
            <person name="Cordaux R."/>
        </authorList>
    </citation>
    <scope>NUCLEOTIDE SEQUENCE [LARGE SCALE GENOMIC DNA]</scope>
    <source>
        <strain evidence="8">ANa2</strain>
        <tissue evidence="8">Whole body excluding digestive tract and cuticle</tissue>
    </source>
</reference>
<feature type="compositionally biased region" description="Basic and acidic residues" evidence="6">
    <location>
        <begin position="177"/>
        <end position="188"/>
    </location>
</feature>
<dbReference type="PANTHER" id="PTHR43811:SF19">
    <property type="entry name" value="39 KDA FK506-BINDING NUCLEAR PROTEIN"/>
    <property type="match status" value="1"/>
</dbReference>
<evidence type="ECO:0000256" key="5">
    <source>
        <dbReference type="PROSITE-ProRule" id="PRU00277"/>
    </source>
</evidence>
<evidence type="ECO:0000256" key="1">
    <source>
        <dbReference type="ARBA" id="ARBA00000971"/>
    </source>
</evidence>
<dbReference type="PANTHER" id="PTHR43811">
    <property type="entry name" value="FKBP-TYPE PEPTIDYL-PROLYL CIS-TRANS ISOMERASE FKPA"/>
    <property type="match status" value="1"/>
</dbReference>
<dbReference type="EC" id="5.2.1.8" evidence="2 5"/>
<feature type="non-terminal residue" evidence="8">
    <location>
        <position position="389"/>
    </location>
</feature>
<feature type="compositionally biased region" description="Low complexity" evidence="6">
    <location>
        <begin position="240"/>
        <end position="249"/>
    </location>
</feature>
<keyword evidence="9" id="KW-1185">Reference proteome</keyword>
<comment type="caution">
    <text evidence="8">The sequence shown here is derived from an EMBL/GenBank/DDBJ whole genome shotgun (WGS) entry which is preliminary data.</text>
</comment>